<sequence length="193" mass="22136">MLGLDGFRGPDDKRDKYGFSNLPVQNTEVIRSSQEDIPQFGDEVSRVPYIGMEFQSLVIAFKFYLDYAHRSGFSVRKNRITRSRKDKSIIGQEFVCSKEGFRSKKSLEKNIQRDETKEGCKVLIYLSKKEEEKWVVAKLVSTHNHELASPHSHKFMRSKRKKSEAQKNLIDLLDNSGVRPSKIALVLITQAGV</sequence>
<reference evidence="2 3" key="1">
    <citation type="journal article" date="2021" name="bioRxiv">
        <title>Chromosome-scale and haplotype-resolved genome assembly of a tetraploid potato cultivar.</title>
        <authorList>
            <person name="Sun H."/>
            <person name="Jiao W.-B."/>
            <person name="Krause K."/>
            <person name="Campoy J.A."/>
            <person name="Goel M."/>
            <person name="Folz-Donahue K."/>
            <person name="Kukat C."/>
            <person name="Huettel B."/>
            <person name="Schneeberger K."/>
        </authorList>
    </citation>
    <scope>NUCLEOTIDE SEQUENCE [LARGE SCALE GENOMIC DNA]</scope>
    <source>
        <strain evidence="2">SolTubOtavaFocal</strain>
        <tissue evidence="2">Leaves</tissue>
    </source>
</reference>
<keyword evidence="3" id="KW-1185">Reference proteome</keyword>
<feature type="domain" description="FAR1" evidence="1">
    <location>
        <begin position="62"/>
        <end position="148"/>
    </location>
</feature>
<evidence type="ECO:0000259" key="1">
    <source>
        <dbReference type="Pfam" id="PF03101"/>
    </source>
</evidence>
<evidence type="ECO:0000313" key="2">
    <source>
        <dbReference type="EMBL" id="KAH0740704.1"/>
    </source>
</evidence>
<dbReference type="EMBL" id="JAIVGD010000026">
    <property type="protein sequence ID" value="KAH0740704.1"/>
    <property type="molecule type" value="Genomic_DNA"/>
</dbReference>
<proteinExistence type="predicted"/>
<name>A0ABQ7U338_SOLTU</name>
<evidence type="ECO:0000313" key="3">
    <source>
        <dbReference type="Proteomes" id="UP000826656"/>
    </source>
</evidence>
<dbReference type="PANTHER" id="PTHR46328">
    <property type="entry name" value="FAR-RED IMPAIRED RESPONSIVE (FAR1) FAMILY PROTEIN-RELATED"/>
    <property type="match status" value="1"/>
</dbReference>
<protein>
    <recommendedName>
        <fullName evidence="1">FAR1 domain-containing protein</fullName>
    </recommendedName>
</protein>
<accession>A0ABQ7U338</accession>
<dbReference type="PANTHER" id="PTHR46328:SF27">
    <property type="entry name" value="OS12G0287500 PROTEIN"/>
    <property type="match status" value="1"/>
</dbReference>
<dbReference type="Proteomes" id="UP000826656">
    <property type="component" value="Unassembled WGS sequence"/>
</dbReference>
<gene>
    <name evidence="2" type="ORF">KY290_033747</name>
</gene>
<dbReference type="InterPro" id="IPR004330">
    <property type="entry name" value="FAR1_DNA_bnd_dom"/>
</dbReference>
<comment type="caution">
    <text evidence="2">The sequence shown here is derived from an EMBL/GenBank/DDBJ whole genome shotgun (WGS) entry which is preliminary data.</text>
</comment>
<organism evidence="2 3">
    <name type="scientific">Solanum tuberosum</name>
    <name type="common">Potato</name>
    <dbReference type="NCBI Taxonomy" id="4113"/>
    <lineage>
        <taxon>Eukaryota</taxon>
        <taxon>Viridiplantae</taxon>
        <taxon>Streptophyta</taxon>
        <taxon>Embryophyta</taxon>
        <taxon>Tracheophyta</taxon>
        <taxon>Spermatophyta</taxon>
        <taxon>Magnoliopsida</taxon>
        <taxon>eudicotyledons</taxon>
        <taxon>Gunneridae</taxon>
        <taxon>Pentapetalae</taxon>
        <taxon>asterids</taxon>
        <taxon>lamiids</taxon>
        <taxon>Solanales</taxon>
        <taxon>Solanaceae</taxon>
        <taxon>Solanoideae</taxon>
        <taxon>Solaneae</taxon>
        <taxon>Solanum</taxon>
    </lineage>
</organism>
<dbReference type="Pfam" id="PF03101">
    <property type="entry name" value="FAR1"/>
    <property type="match status" value="1"/>
</dbReference>